<keyword evidence="2" id="KW-1185">Reference proteome</keyword>
<dbReference type="Proteomes" id="UP000811844">
    <property type="component" value="Unassembled WGS sequence"/>
</dbReference>
<dbReference type="NCBIfam" id="TIGR02443">
    <property type="entry name" value="YheV family putative zinc ribbon protein"/>
    <property type="match status" value="1"/>
</dbReference>
<sequence>MSMSKIKKRFVAGAKCPKCGAQDSILLFKLNGIETVECTDCDYTAQQVDEQAKQQSSGSLIGVFKPE</sequence>
<comment type="caution">
    <text evidence="1">The sequence shown here is derived from an EMBL/GenBank/DDBJ whole genome shotgun (WGS) entry which is preliminary data.</text>
</comment>
<dbReference type="InterPro" id="IPR012658">
    <property type="entry name" value="YheV"/>
</dbReference>
<protein>
    <submittedName>
        <fullName evidence="1">YheV family putative metal-binding protein</fullName>
    </submittedName>
</protein>
<organism evidence="1 2">
    <name type="scientific">Shewanella intestini</name>
    <dbReference type="NCBI Taxonomy" id="2017544"/>
    <lineage>
        <taxon>Bacteria</taxon>
        <taxon>Pseudomonadati</taxon>
        <taxon>Pseudomonadota</taxon>
        <taxon>Gammaproteobacteria</taxon>
        <taxon>Alteromonadales</taxon>
        <taxon>Shewanellaceae</taxon>
        <taxon>Shewanella</taxon>
    </lineage>
</organism>
<proteinExistence type="predicted"/>
<evidence type="ECO:0000313" key="1">
    <source>
        <dbReference type="EMBL" id="MBR9727717.1"/>
    </source>
</evidence>
<accession>A0ABS5I122</accession>
<gene>
    <name evidence="1" type="ORF">G3R48_06930</name>
</gene>
<name>A0ABS5I122_9GAMM</name>
<dbReference type="Pfam" id="PF09526">
    <property type="entry name" value="DUF2387"/>
    <property type="match status" value="1"/>
</dbReference>
<evidence type="ECO:0000313" key="2">
    <source>
        <dbReference type="Proteomes" id="UP000811844"/>
    </source>
</evidence>
<dbReference type="EMBL" id="JAAIKR010000004">
    <property type="protein sequence ID" value="MBR9727717.1"/>
    <property type="molecule type" value="Genomic_DNA"/>
</dbReference>
<reference evidence="1 2" key="1">
    <citation type="submission" date="2020-02" db="EMBL/GenBank/DDBJ databases">
        <title>Shewanella WXL01 sp. nov., a marine bacterium isolated from green algae in Luhuitou Fringing Reef (Northern South China Sea).</title>
        <authorList>
            <person name="Wang X."/>
        </authorList>
    </citation>
    <scope>NUCLEOTIDE SEQUENCE [LARGE SCALE GENOMIC DNA]</scope>
    <source>
        <strain evidence="1 2">MCCC 1A01895</strain>
    </source>
</reference>